<evidence type="ECO:0000313" key="3">
    <source>
        <dbReference type="EMBL" id="CAJ0585244.1"/>
    </source>
</evidence>
<reference evidence="3" key="1">
    <citation type="submission" date="2023-06" db="EMBL/GenBank/DDBJ databases">
        <authorList>
            <person name="Delattre M."/>
        </authorList>
    </citation>
    <scope>NUCLEOTIDE SEQUENCE</scope>
    <source>
        <strain evidence="3">AF72</strain>
    </source>
</reference>
<evidence type="ECO:0000313" key="4">
    <source>
        <dbReference type="Proteomes" id="UP001177023"/>
    </source>
</evidence>
<accession>A0AA36GBQ6</accession>
<dbReference type="AlphaFoldDB" id="A0AA36GBQ6"/>
<feature type="transmembrane region" description="Helical" evidence="2">
    <location>
        <begin position="160"/>
        <end position="181"/>
    </location>
</feature>
<keyword evidence="2" id="KW-0472">Membrane</keyword>
<organism evidence="3 4">
    <name type="scientific">Mesorhabditis spiculigera</name>
    <dbReference type="NCBI Taxonomy" id="96644"/>
    <lineage>
        <taxon>Eukaryota</taxon>
        <taxon>Metazoa</taxon>
        <taxon>Ecdysozoa</taxon>
        <taxon>Nematoda</taxon>
        <taxon>Chromadorea</taxon>
        <taxon>Rhabditida</taxon>
        <taxon>Rhabditina</taxon>
        <taxon>Rhabditomorpha</taxon>
        <taxon>Rhabditoidea</taxon>
        <taxon>Rhabditidae</taxon>
        <taxon>Mesorhabditinae</taxon>
        <taxon>Mesorhabditis</taxon>
    </lineage>
</organism>
<keyword evidence="2" id="KW-0812">Transmembrane</keyword>
<protein>
    <submittedName>
        <fullName evidence="3">Uncharacterized protein</fullName>
    </submittedName>
</protein>
<feature type="region of interest" description="Disordered" evidence="1">
    <location>
        <begin position="237"/>
        <end position="303"/>
    </location>
</feature>
<sequence>MELIGNDEHNRTLRHYRRVSCVRYVSNGLAFLGLASLGLPFIWPYSPFPHDTFRFYAVPEVCAFFFFVSGIVGSFLVFAGSRQCYLGMLLLAMIALTICAPVMLLLSAALLYFGKKQCWGAASGNVWPGSNTSELTMICDKLRSPGDNFMRIGSSFELDLVMTMLSMTLWLFALMLFILMWKIVAHMPDIKQISNKRNQLRQMLHEGREERNPDEETPQLVRCDPKIQLRFPLNDTTPHVYMGPRTPSDYTVSDDDEKPEPRTMNFQRTTATRTADDLDTSAHRLLQRQHGYAQLPSPGSLSA</sequence>
<proteinExistence type="predicted"/>
<evidence type="ECO:0000256" key="1">
    <source>
        <dbReference type="SAM" id="MobiDB-lite"/>
    </source>
</evidence>
<feature type="non-terminal residue" evidence="3">
    <location>
        <position position="1"/>
    </location>
</feature>
<feature type="transmembrane region" description="Helical" evidence="2">
    <location>
        <begin position="85"/>
        <end position="113"/>
    </location>
</feature>
<feature type="transmembrane region" description="Helical" evidence="2">
    <location>
        <begin position="55"/>
        <end position="78"/>
    </location>
</feature>
<gene>
    <name evidence="3" type="ORF">MSPICULIGERA_LOCUS23273</name>
</gene>
<keyword evidence="4" id="KW-1185">Reference proteome</keyword>
<dbReference type="Proteomes" id="UP001177023">
    <property type="component" value="Unassembled WGS sequence"/>
</dbReference>
<dbReference type="EMBL" id="CATQJA010002703">
    <property type="protein sequence ID" value="CAJ0585244.1"/>
    <property type="molecule type" value="Genomic_DNA"/>
</dbReference>
<feature type="transmembrane region" description="Helical" evidence="2">
    <location>
        <begin position="21"/>
        <end position="43"/>
    </location>
</feature>
<name>A0AA36GBQ6_9BILA</name>
<keyword evidence="2" id="KW-1133">Transmembrane helix</keyword>
<evidence type="ECO:0000256" key="2">
    <source>
        <dbReference type="SAM" id="Phobius"/>
    </source>
</evidence>
<comment type="caution">
    <text evidence="3">The sequence shown here is derived from an EMBL/GenBank/DDBJ whole genome shotgun (WGS) entry which is preliminary data.</text>
</comment>